<keyword evidence="5" id="KW-1185">Reference proteome</keyword>
<feature type="domain" description="SMP" evidence="3">
    <location>
        <begin position="50"/>
        <end position="158"/>
    </location>
</feature>
<evidence type="ECO:0000256" key="1">
    <source>
        <dbReference type="ARBA" id="ARBA00004586"/>
    </source>
</evidence>
<accession>A0AAN8V0K8</accession>
<feature type="region of interest" description="Disordered" evidence="2">
    <location>
        <begin position="320"/>
        <end position="373"/>
    </location>
</feature>
<dbReference type="InterPro" id="IPR057080">
    <property type="entry name" value="PH_SMPa"/>
</dbReference>
<evidence type="ECO:0000259" key="3">
    <source>
        <dbReference type="Pfam" id="PF23065"/>
    </source>
</evidence>
<protein>
    <recommendedName>
        <fullName evidence="3">SMP domain-containing protein</fullName>
    </recommendedName>
</protein>
<feature type="domain" description="SMP" evidence="3">
    <location>
        <begin position="190"/>
        <end position="233"/>
    </location>
</feature>
<dbReference type="EMBL" id="JBAMMX010000016">
    <property type="protein sequence ID" value="KAK6925390.1"/>
    <property type="molecule type" value="Genomic_DNA"/>
</dbReference>
<evidence type="ECO:0000256" key="2">
    <source>
        <dbReference type="SAM" id="MobiDB-lite"/>
    </source>
</evidence>
<evidence type="ECO:0000313" key="5">
    <source>
        <dbReference type="Proteomes" id="UP001370490"/>
    </source>
</evidence>
<dbReference type="AlphaFoldDB" id="A0AAN8V0K8"/>
<proteinExistence type="predicted"/>
<feature type="compositionally biased region" description="Low complexity" evidence="2">
    <location>
        <begin position="322"/>
        <end position="332"/>
    </location>
</feature>
<comment type="subcellular location">
    <subcellularLocation>
        <location evidence="1">Endoplasmic reticulum membrane</location>
    </subcellularLocation>
</comment>
<evidence type="ECO:0000313" key="4">
    <source>
        <dbReference type="EMBL" id="KAK6925390.1"/>
    </source>
</evidence>
<dbReference type="GO" id="GO:0008289">
    <property type="term" value="F:lipid binding"/>
    <property type="evidence" value="ECO:0007669"/>
    <property type="project" value="TreeGrafter"/>
</dbReference>
<name>A0AAN8V0K8_9MAGN</name>
<dbReference type="Pfam" id="PF23065">
    <property type="entry name" value="PH_SMPa"/>
    <property type="match status" value="2"/>
</dbReference>
<dbReference type="PANTHER" id="PTHR13466:SF0">
    <property type="entry name" value="SMP-LTD DOMAIN-CONTAINING PROTEIN"/>
    <property type="match status" value="1"/>
</dbReference>
<gene>
    <name evidence="4" type="ORF">RJ641_009716</name>
</gene>
<feature type="compositionally biased region" description="Polar residues" evidence="2">
    <location>
        <begin position="339"/>
        <end position="370"/>
    </location>
</feature>
<comment type="caution">
    <text evidence="4">The sequence shown here is derived from an EMBL/GenBank/DDBJ whole genome shotgun (WGS) entry which is preliminary data.</text>
</comment>
<dbReference type="GO" id="GO:0005789">
    <property type="term" value="C:endoplasmic reticulum membrane"/>
    <property type="evidence" value="ECO:0007669"/>
    <property type="project" value="UniProtKB-SubCell"/>
</dbReference>
<sequence>MAVEAIGILWVIRRLSSSRTRRSVVSESQNQNENQVVDLDPHQSLPHAYNKEGSVWILDSERATKVQTVNKVSREQKKKMEVWEVHPVRKLAKIKDRCLILTESDGSTTRIQLRSCIVLAVSATSLSSGKWEGGPFPPVEKSNRVFPCTEYFHLLLNASYIGRSKGRFIQGCGLHDPRSGTKDLGDFEGAKRYPIKVESKTSEIYNGGKVFYLYLETSWEKESWCKSLRFASCDDKEKLKWLIQLSEEFHSYLSYLNASYPSFMKPSTHNAEPLDKANRLDGSSSKVRHFLKRLAKKASKGGGDNRASCDMLTVHEEHSFEESASTSSSVKAMSKEKAINSTPDENVALQSTPTLSHSGSESQISGNSQADPDDKFGIDEGTLCFNLLISRVFFDAKNNAKMKSALHARIQTTVTASSFPDLTSAYVISALLSDMSSSMGESRYSKS</sequence>
<dbReference type="PANTHER" id="PTHR13466">
    <property type="entry name" value="TEX2 PROTEIN-RELATED"/>
    <property type="match status" value="1"/>
</dbReference>
<organism evidence="4 5">
    <name type="scientific">Dillenia turbinata</name>
    <dbReference type="NCBI Taxonomy" id="194707"/>
    <lineage>
        <taxon>Eukaryota</taxon>
        <taxon>Viridiplantae</taxon>
        <taxon>Streptophyta</taxon>
        <taxon>Embryophyta</taxon>
        <taxon>Tracheophyta</taxon>
        <taxon>Spermatophyta</taxon>
        <taxon>Magnoliopsida</taxon>
        <taxon>eudicotyledons</taxon>
        <taxon>Gunneridae</taxon>
        <taxon>Pentapetalae</taxon>
        <taxon>Dilleniales</taxon>
        <taxon>Dilleniaceae</taxon>
        <taxon>Dillenia</taxon>
    </lineage>
</organism>
<reference evidence="4 5" key="1">
    <citation type="submission" date="2023-12" db="EMBL/GenBank/DDBJ databases">
        <title>A high-quality genome assembly for Dillenia turbinata (Dilleniales).</title>
        <authorList>
            <person name="Chanderbali A."/>
        </authorList>
    </citation>
    <scope>NUCLEOTIDE SEQUENCE [LARGE SCALE GENOMIC DNA]</scope>
    <source>
        <strain evidence="4">LSX21</strain>
        <tissue evidence="4">Leaf</tissue>
    </source>
</reference>
<dbReference type="Proteomes" id="UP001370490">
    <property type="component" value="Unassembled WGS sequence"/>
</dbReference>